<name>A0A7H1DT50_9FLAO</name>
<evidence type="ECO:0000313" key="1">
    <source>
        <dbReference type="EMBL" id="QNS40158.1"/>
    </source>
</evidence>
<dbReference type="Proteomes" id="UP000516438">
    <property type="component" value="Chromosome"/>
</dbReference>
<gene>
    <name evidence="1" type="ORF">H0S70_07020</name>
</gene>
<proteinExistence type="predicted"/>
<accession>A0A7H1DT50</accession>
<dbReference type="AlphaFoldDB" id="A0A7H1DT50"/>
<sequence>MKYKVKSGNLSETVEAVSNHAAAIVALNNHMIKNGGSLGVIIEIKPKGGEAVYRSTVALLEEMGIMSHESEN</sequence>
<dbReference type="EMBL" id="CP060203">
    <property type="protein sequence ID" value="QNS40158.1"/>
    <property type="molecule type" value="Genomic_DNA"/>
</dbReference>
<reference evidence="1 2" key="1">
    <citation type="submission" date="2020-07" db="EMBL/GenBank/DDBJ databases">
        <title>Complete genome and description of Chryseobacterium manosquense strain Marseille-Q2069 sp. nov.</title>
        <authorList>
            <person name="Boxberger M."/>
        </authorList>
    </citation>
    <scope>NUCLEOTIDE SEQUENCE [LARGE SCALE GENOMIC DNA]</scope>
    <source>
        <strain evidence="1 2">Marseille-Q2069</strain>
    </source>
</reference>
<evidence type="ECO:0000313" key="2">
    <source>
        <dbReference type="Proteomes" id="UP000516438"/>
    </source>
</evidence>
<keyword evidence="2" id="KW-1185">Reference proteome</keyword>
<organism evidence="1 2">
    <name type="scientific">Chryseobacterium manosquense</name>
    <dbReference type="NCBI Taxonomy" id="2754694"/>
    <lineage>
        <taxon>Bacteria</taxon>
        <taxon>Pseudomonadati</taxon>
        <taxon>Bacteroidota</taxon>
        <taxon>Flavobacteriia</taxon>
        <taxon>Flavobacteriales</taxon>
        <taxon>Weeksellaceae</taxon>
        <taxon>Chryseobacterium group</taxon>
        <taxon>Chryseobacterium</taxon>
    </lineage>
</organism>
<dbReference type="RefSeq" id="WP_188320283.1">
    <property type="nucleotide sequence ID" value="NZ_CP060203.1"/>
</dbReference>
<dbReference type="KEGG" id="cmaq:H0S70_07020"/>
<protein>
    <submittedName>
        <fullName evidence="1">Uncharacterized protein</fullName>
    </submittedName>
</protein>